<keyword evidence="5" id="KW-0238">DNA-binding</keyword>
<evidence type="ECO:0000256" key="1">
    <source>
        <dbReference type="ARBA" id="ARBA00004123"/>
    </source>
</evidence>
<gene>
    <name evidence="10" type="ORF">UCRPC4_g02275</name>
</gene>
<feature type="region of interest" description="Disordered" evidence="8">
    <location>
        <begin position="81"/>
        <end position="169"/>
    </location>
</feature>
<evidence type="ECO:0000256" key="4">
    <source>
        <dbReference type="ARBA" id="ARBA00023026"/>
    </source>
</evidence>
<dbReference type="CDD" id="cd12148">
    <property type="entry name" value="fungal_TF_MHR"/>
    <property type="match status" value="1"/>
</dbReference>
<dbReference type="SMART" id="SM00906">
    <property type="entry name" value="Fungal_trans"/>
    <property type="match status" value="1"/>
</dbReference>
<organism evidence="10 11">
    <name type="scientific">Phaeomoniella chlamydospora</name>
    <name type="common">Phaeoacremonium chlamydosporum</name>
    <dbReference type="NCBI Taxonomy" id="158046"/>
    <lineage>
        <taxon>Eukaryota</taxon>
        <taxon>Fungi</taxon>
        <taxon>Dikarya</taxon>
        <taxon>Ascomycota</taxon>
        <taxon>Pezizomycotina</taxon>
        <taxon>Eurotiomycetes</taxon>
        <taxon>Chaetothyriomycetidae</taxon>
        <taxon>Phaeomoniellales</taxon>
        <taxon>Phaeomoniellaceae</taxon>
        <taxon>Phaeomoniella</taxon>
    </lineage>
</organism>
<dbReference type="SMART" id="SM00066">
    <property type="entry name" value="GAL4"/>
    <property type="match status" value="1"/>
</dbReference>
<dbReference type="Pfam" id="PF04082">
    <property type="entry name" value="Fungal_trans"/>
    <property type="match status" value="1"/>
</dbReference>
<proteinExistence type="predicted"/>
<dbReference type="OrthoDB" id="39175at2759"/>
<keyword evidence="2" id="KW-0479">Metal-binding</keyword>
<dbReference type="PANTHER" id="PTHR47338:SF27">
    <property type="entry name" value="ZN(II)2CYS6 TRANSCRIPTION FACTOR (EUROFUNG)"/>
    <property type="match status" value="1"/>
</dbReference>
<dbReference type="InterPro" id="IPR001138">
    <property type="entry name" value="Zn2Cys6_DnaBD"/>
</dbReference>
<dbReference type="Proteomes" id="UP000053317">
    <property type="component" value="Unassembled WGS sequence"/>
</dbReference>
<feature type="region of interest" description="Disordered" evidence="8">
    <location>
        <begin position="1027"/>
        <end position="1052"/>
    </location>
</feature>
<dbReference type="GO" id="GO:0000981">
    <property type="term" value="F:DNA-binding transcription factor activity, RNA polymerase II-specific"/>
    <property type="evidence" value="ECO:0007669"/>
    <property type="project" value="InterPro"/>
</dbReference>
<evidence type="ECO:0000256" key="2">
    <source>
        <dbReference type="ARBA" id="ARBA00022723"/>
    </source>
</evidence>
<dbReference type="PANTHER" id="PTHR47338">
    <property type="entry name" value="ZN(II)2CYS6 TRANSCRIPTION FACTOR (EUROFUNG)-RELATED"/>
    <property type="match status" value="1"/>
</dbReference>
<feature type="compositionally biased region" description="Polar residues" evidence="8">
    <location>
        <begin position="122"/>
        <end position="144"/>
    </location>
</feature>
<keyword evidence="11" id="KW-1185">Reference proteome</keyword>
<evidence type="ECO:0000256" key="7">
    <source>
        <dbReference type="ARBA" id="ARBA00023242"/>
    </source>
</evidence>
<protein>
    <submittedName>
        <fullName evidence="10">Putative c6 transcription factor</fullName>
    </submittedName>
</protein>
<feature type="domain" description="Zn(2)-C6 fungal-type" evidence="9">
    <location>
        <begin position="179"/>
        <end position="209"/>
    </location>
</feature>
<reference evidence="10 11" key="1">
    <citation type="submission" date="2015-05" db="EMBL/GenBank/DDBJ databases">
        <title>Distinctive expansion of gene families associated with plant cell wall degradation and secondary metabolism in the genomes of grapevine trunk pathogens.</title>
        <authorList>
            <person name="Lawrence D.P."/>
            <person name="Travadon R."/>
            <person name="Rolshausen P.E."/>
            <person name="Baumgartner K."/>
        </authorList>
    </citation>
    <scope>NUCLEOTIDE SEQUENCE [LARGE SCALE GENOMIC DNA]</scope>
    <source>
        <strain evidence="10">UCRPC4</strain>
    </source>
</reference>
<dbReference type="CDD" id="cd00067">
    <property type="entry name" value="GAL4"/>
    <property type="match status" value="1"/>
</dbReference>
<dbReference type="PRINTS" id="PR00755">
    <property type="entry name" value="AFLATOXINBRP"/>
</dbReference>
<dbReference type="GO" id="GO:0006351">
    <property type="term" value="P:DNA-templated transcription"/>
    <property type="evidence" value="ECO:0007669"/>
    <property type="project" value="InterPro"/>
</dbReference>
<dbReference type="InterPro" id="IPR036864">
    <property type="entry name" value="Zn2-C6_fun-type_DNA-bd_sf"/>
</dbReference>
<feature type="compositionally biased region" description="Polar residues" evidence="8">
    <location>
        <begin position="859"/>
        <end position="870"/>
    </location>
</feature>
<dbReference type="GO" id="GO:0005634">
    <property type="term" value="C:nucleus"/>
    <property type="evidence" value="ECO:0007669"/>
    <property type="project" value="UniProtKB-SubCell"/>
</dbReference>
<evidence type="ECO:0000256" key="8">
    <source>
        <dbReference type="SAM" id="MobiDB-lite"/>
    </source>
</evidence>
<dbReference type="SUPFAM" id="SSF57701">
    <property type="entry name" value="Zn2/Cys6 DNA-binding domain"/>
    <property type="match status" value="1"/>
</dbReference>
<keyword evidence="7" id="KW-0539">Nucleus</keyword>
<feature type="region of interest" description="Disordered" evidence="8">
    <location>
        <begin position="826"/>
        <end position="909"/>
    </location>
</feature>
<evidence type="ECO:0000256" key="5">
    <source>
        <dbReference type="ARBA" id="ARBA00023125"/>
    </source>
</evidence>
<dbReference type="PROSITE" id="PS00463">
    <property type="entry name" value="ZN2_CY6_FUNGAL_1"/>
    <property type="match status" value="1"/>
</dbReference>
<dbReference type="InterPro" id="IPR007219">
    <property type="entry name" value="XnlR_reg_dom"/>
</dbReference>
<dbReference type="Gene3D" id="4.10.240.10">
    <property type="entry name" value="Zn(2)-C6 fungal-type DNA-binding domain"/>
    <property type="match status" value="1"/>
</dbReference>
<dbReference type="InterPro" id="IPR050815">
    <property type="entry name" value="TF_fung"/>
</dbReference>
<dbReference type="EMBL" id="LCWF01000056">
    <property type="protein sequence ID" value="KKY24746.1"/>
    <property type="molecule type" value="Genomic_DNA"/>
</dbReference>
<sequence length="1072" mass="118153">MDRSDPFMSNLDQHLHTIDSNTSTALPPGDFKIASGNLQFDAPMQHAHSDLFSTNGPDLMSPFSPDFNLANFDTAVDSKLSGAQSSSVAGITSAPNTMMTTHRQSVGSMGSGLHHRRDSFGATDQWSPTSPREQQQNSDENLANATGDAKKNSLNEEKPPAWSELKTKAGKERKRLPLACIACRRKKIRCSGEKPACQHCLRSRIPCVYKVTTRKAAPRTDYMAMLDKRLKRMEERVIKFIPKDELPDMSVVGRAVVRPAIPTHAPKSHRPSISKKRSAGEAFVSELEEWTKSKGQPDIPESILRRQQIKPGEENTFLTEGADFLPSPELQEHLAEIFFDCIYGQSYLLLHKPSFMRKLKAGNVPPVLTLAVCAISARFSTHPEVATEPAFLRGDAWASPARAIIEQRHYEPNITILTVMLILGLHYFGTCEGGLSWSFGGQAMRMAYALQLHRELDHDPLGRKTGKSAELSFTDREIRRRTFWACFLMDRFNASGTERPPFGSEDFIHIQLPIKESYFQMEIPGPTEDLDGGVPNPVTPGNGQISDPKANMGVAAYIIRAVVLWGRIVKYLNLGGKEKDTHSCWTPESGFMILRHQVREFNESLPPLLQYSQENLQIHAAERLANQFLYLHIICQQNVLFLNRFAIPLSPGARPPRDIPKDFLNECGRMVIQAADQISKLIEAAAGHLLTAPFAGYSAYASSTVHVWGIFSKQPQLEAASKENLRYNYKYLNKMKKYWGMFHYMAESIKDVYRSFADAALRGPSTPGSGQQQLMFQYGDWFDKYPHGVAHTDWADTGNELKKEPGTEAVMSHQSELQSVEEFFASLSPPSKVDNPRKAARRSTKSAGESGRGKKQTNKMDTMASQNATAQKAPEGPAPFSNHDVTSNALPVPENHFHDPNTPFPSQNQPVTDFNMLGNPNHPSNFPYHSLLGELDRQLVFDAYAGLDTSGANLGNVSSSSGFNHSHWEGIDLNGMDTNNTSGFFGGNNDPTSAWFMPFNMDPPEIGKDNAAGMFGDLSMGMGFGGGSSFATQGGQGPPSGGSAQGGMSGLDDIDLDLAMGGNVVTEERGNG</sequence>
<dbReference type="GO" id="GO:0003677">
    <property type="term" value="F:DNA binding"/>
    <property type="evidence" value="ECO:0007669"/>
    <property type="project" value="UniProtKB-KW"/>
</dbReference>
<evidence type="ECO:0000313" key="11">
    <source>
        <dbReference type="Proteomes" id="UP000053317"/>
    </source>
</evidence>
<reference evidence="10 11" key="2">
    <citation type="submission" date="2015-05" db="EMBL/GenBank/DDBJ databases">
        <authorList>
            <person name="Morales-Cruz A."/>
            <person name="Amrine K.C."/>
            <person name="Cantu D."/>
        </authorList>
    </citation>
    <scope>NUCLEOTIDE SEQUENCE [LARGE SCALE GENOMIC DNA]</scope>
    <source>
        <strain evidence="10">UCRPC4</strain>
    </source>
</reference>
<dbReference type="Pfam" id="PF00172">
    <property type="entry name" value="Zn_clus"/>
    <property type="match status" value="1"/>
</dbReference>
<dbReference type="PROSITE" id="PS50048">
    <property type="entry name" value="ZN2_CY6_FUNGAL_2"/>
    <property type="match status" value="1"/>
</dbReference>
<evidence type="ECO:0000259" key="9">
    <source>
        <dbReference type="PROSITE" id="PS50048"/>
    </source>
</evidence>
<evidence type="ECO:0000313" key="10">
    <source>
        <dbReference type="EMBL" id="KKY24746.1"/>
    </source>
</evidence>
<keyword evidence="3" id="KW-0805">Transcription regulation</keyword>
<name>A0A0G2ERF7_PHACM</name>
<feature type="compositionally biased region" description="Basic and acidic residues" evidence="8">
    <location>
        <begin position="148"/>
        <end position="169"/>
    </location>
</feature>
<keyword evidence="6" id="KW-0804">Transcription</keyword>
<comment type="subcellular location">
    <subcellularLocation>
        <location evidence="1">Nucleus</location>
    </subcellularLocation>
</comment>
<evidence type="ECO:0000256" key="6">
    <source>
        <dbReference type="ARBA" id="ARBA00023163"/>
    </source>
</evidence>
<accession>A0A0G2ERF7</accession>
<feature type="compositionally biased region" description="Polar residues" evidence="8">
    <location>
        <begin position="81"/>
        <end position="108"/>
    </location>
</feature>
<dbReference type="GO" id="GO:0008270">
    <property type="term" value="F:zinc ion binding"/>
    <property type="evidence" value="ECO:0007669"/>
    <property type="project" value="InterPro"/>
</dbReference>
<comment type="caution">
    <text evidence="10">The sequence shown here is derived from an EMBL/GenBank/DDBJ whole genome shotgun (WGS) entry which is preliminary data.</text>
</comment>
<keyword evidence="4" id="KW-0843">Virulence</keyword>
<dbReference type="AlphaFoldDB" id="A0A0G2ERF7"/>
<feature type="compositionally biased region" description="Gly residues" evidence="8">
    <location>
        <begin position="1027"/>
        <end position="1049"/>
    </location>
</feature>
<evidence type="ECO:0000256" key="3">
    <source>
        <dbReference type="ARBA" id="ARBA00023015"/>
    </source>
</evidence>